<gene>
    <name evidence="1" type="ORF">METZ01_LOCUS300214</name>
</gene>
<name>A0A382MFE3_9ZZZZ</name>
<sequence>MVCWPISIGATTAAGQEGNLRLNGQ</sequence>
<proteinExistence type="predicted"/>
<accession>A0A382MFE3</accession>
<protein>
    <submittedName>
        <fullName evidence="1">Uncharacterized protein</fullName>
    </submittedName>
</protein>
<feature type="non-terminal residue" evidence="1">
    <location>
        <position position="25"/>
    </location>
</feature>
<dbReference type="AlphaFoldDB" id="A0A382MFE3"/>
<dbReference type="EMBL" id="UINC01093164">
    <property type="protein sequence ID" value="SVC47360.1"/>
    <property type="molecule type" value="Genomic_DNA"/>
</dbReference>
<evidence type="ECO:0000313" key="1">
    <source>
        <dbReference type="EMBL" id="SVC47360.1"/>
    </source>
</evidence>
<organism evidence="1">
    <name type="scientific">marine metagenome</name>
    <dbReference type="NCBI Taxonomy" id="408172"/>
    <lineage>
        <taxon>unclassified sequences</taxon>
        <taxon>metagenomes</taxon>
        <taxon>ecological metagenomes</taxon>
    </lineage>
</organism>
<reference evidence="1" key="1">
    <citation type="submission" date="2018-05" db="EMBL/GenBank/DDBJ databases">
        <authorList>
            <person name="Lanie J.A."/>
            <person name="Ng W.-L."/>
            <person name="Kazmierczak K.M."/>
            <person name="Andrzejewski T.M."/>
            <person name="Davidsen T.M."/>
            <person name="Wayne K.J."/>
            <person name="Tettelin H."/>
            <person name="Glass J.I."/>
            <person name="Rusch D."/>
            <person name="Podicherti R."/>
            <person name="Tsui H.-C.T."/>
            <person name="Winkler M.E."/>
        </authorList>
    </citation>
    <scope>NUCLEOTIDE SEQUENCE</scope>
</reference>